<dbReference type="GO" id="GO:0030594">
    <property type="term" value="F:neurotransmitter receptor activity"/>
    <property type="evidence" value="ECO:0007669"/>
    <property type="project" value="TreeGrafter"/>
</dbReference>
<feature type="transmembrane region" description="Helical" evidence="10">
    <location>
        <begin position="94"/>
        <end position="112"/>
    </location>
</feature>
<dbReference type="PANTHER" id="PTHR24247:SF257">
    <property type="entry name" value="OCTOPAMINE RECEPTOR OAMB"/>
    <property type="match status" value="1"/>
</dbReference>
<feature type="transmembrane region" description="Helical" evidence="10">
    <location>
        <begin position="278"/>
        <end position="300"/>
    </location>
</feature>
<keyword evidence="7 9" id="KW-0675">Receptor</keyword>
<keyword evidence="6 10" id="KW-0472">Membrane</keyword>
<dbReference type="AlphaFoldDB" id="A0AAV2HGI5"/>
<keyword evidence="5 9" id="KW-0297">G-protein coupled receptor</keyword>
<name>A0AAV2HGI5_LYMST</name>
<dbReference type="InterPro" id="IPR017452">
    <property type="entry name" value="GPCR_Rhodpsn_7TM"/>
</dbReference>
<dbReference type="SUPFAM" id="SSF81321">
    <property type="entry name" value="Family A G protein-coupled receptor-like"/>
    <property type="match status" value="1"/>
</dbReference>
<feature type="non-terminal residue" evidence="12">
    <location>
        <position position="313"/>
    </location>
</feature>
<feature type="transmembrane region" description="Helical" evidence="10">
    <location>
        <begin position="248"/>
        <end position="272"/>
    </location>
</feature>
<organism evidence="12 13">
    <name type="scientific">Lymnaea stagnalis</name>
    <name type="common">Great pond snail</name>
    <name type="synonym">Helix stagnalis</name>
    <dbReference type="NCBI Taxonomy" id="6523"/>
    <lineage>
        <taxon>Eukaryota</taxon>
        <taxon>Metazoa</taxon>
        <taxon>Spiralia</taxon>
        <taxon>Lophotrochozoa</taxon>
        <taxon>Mollusca</taxon>
        <taxon>Gastropoda</taxon>
        <taxon>Heterobranchia</taxon>
        <taxon>Euthyneura</taxon>
        <taxon>Panpulmonata</taxon>
        <taxon>Hygrophila</taxon>
        <taxon>Lymnaeoidea</taxon>
        <taxon>Lymnaeidae</taxon>
        <taxon>Lymnaea</taxon>
    </lineage>
</organism>
<dbReference type="GO" id="GO:0007187">
    <property type="term" value="P:G protein-coupled receptor signaling pathway, coupled to cyclic nucleotide second messenger"/>
    <property type="evidence" value="ECO:0007669"/>
    <property type="project" value="TreeGrafter"/>
</dbReference>
<keyword evidence="8 9" id="KW-0807">Transducer</keyword>
<evidence type="ECO:0000313" key="12">
    <source>
        <dbReference type="EMBL" id="CAL1533047.1"/>
    </source>
</evidence>
<dbReference type="Pfam" id="PF00001">
    <property type="entry name" value="7tm_1"/>
    <property type="match status" value="1"/>
</dbReference>
<comment type="similarity">
    <text evidence="9">Belongs to the G-protein coupled receptor 1 family.</text>
</comment>
<reference evidence="12 13" key="1">
    <citation type="submission" date="2024-04" db="EMBL/GenBank/DDBJ databases">
        <authorList>
            <consortium name="Genoscope - CEA"/>
            <person name="William W."/>
        </authorList>
    </citation>
    <scope>NUCLEOTIDE SEQUENCE [LARGE SCALE GENOMIC DNA]</scope>
</reference>
<evidence type="ECO:0000256" key="7">
    <source>
        <dbReference type="ARBA" id="ARBA00023170"/>
    </source>
</evidence>
<dbReference type="Gene3D" id="1.20.1070.10">
    <property type="entry name" value="Rhodopsin 7-helix transmembrane proteins"/>
    <property type="match status" value="1"/>
</dbReference>
<dbReference type="EMBL" id="CAXITT010000132">
    <property type="protein sequence ID" value="CAL1533047.1"/>
    <property type="molecule type" value="Genomic_DNA"/>
</dbReference>
<feature type="transmembrane region" description="Helical" evidence="10">
    <location>
        <begin position="53"/>
        <end position="74"/>
    </location>
</feature>
<protein>
    <recommendedName>
        <fullName evidence="11">G-protein coupled receptors family 1 profile domain-containing protein</fullName>
    </recommendedName>
</protein>
<dbReference type="InterPro" id="IPR000276">
    <property type="entry name" value="GPCR_Rhodpsn"/>
</dbReference>
<dbReference type="PROSITE" id="PS50262">
    <property type="entry name" value="G_PROTEIN_RECEP_F1_2"/>
    <property type="match status" value="1"/>
</dbReference>
<feature type="domain" description="G-protein coupled receptors family 1 profile" evidence="11">
    <location>
        <begin position="24"/>
        <end position="298"/>
    </location>
</feature>
<evidence type="ECO:0000256" key="10">
    <source>
        <dbReference type="SAM" id="Phobius"/>
    </source>
</evidence>
<gene>
    <name evidence="12" type="ORF">GSLYS_00007065001</name>
</gene>
<feature type="transmembrane region" description="Helical" evidence="10">
    <location>
        <begin position="184"/>
        <end position="206"/>
    </location>
</feature>
<evidence type="ECO:0000256" key="1">
    <source>
        <dbReference type="ARBA" id="ARBA00004651"/>
    </source>
</evidence>
<evidence type="ECO:0000256" key="6">
    <source>
        <dbReference type="ARBA" id="ARBA00023136"/>
    </source>
</evidence>
<keyword evidence="2" id="KW-1003">Cell membrane</keyword>
<keyword evidence="4 10" id="KW-1133">Transmembrane helix</keyword>
<comment type="caution">
    <text evidence="12">The sequence shown here is derived from an EMBL/GenBank/DDBJ whole genome shotgun (WGS) entry which is preliminary data.</text>
</comment>
<comment type="subcellular location">
    <subcellularLocation>
        <location evidence="1">Cell membrane</location>
        <topology evidence="1">Multi-pass membrane protein</topology>
    </subcellularLocation>
</comment>
<sequence>FADPSAVATASVLMAVLTAFTLFANSVIILAMTWSKKNRPAKARSNNEIPRHLMTSLAACDLVWGGVGMTLGVAEVAENGRWIFGPMVCVFRLYVTYVWVSVSVYHVNCLAVDRCLAICKPWLYRSLTNKTGYFMVAVSWVVPAALCIGTVSDVITGTETDKNTTCFITDLECMKRLKTFSYGLSIFLAFYGPFLCLYLLNTFLMIKVNFILKKRESIDTNKPYGQVSGNGHPKSGQGSGNIRAFKTVGILVVGFTVCWCPALGIVCLYFNLLEGLPPHLTVVLWMSYINTAVNPFLYCMNRSVRQAVKRLLE</sequence>
<dbReference type="PANTHER" id="PTHR24247">
    <property type="entry name" value="5-HYDROXYTRYPTAMINE RECEPTOR"/>
    <property type="match status" value="1"/>
</dbReference>
<evidence type="ECO:0000259" key="11">
    <source>
        <dbReference type="PROSITE" id="PS50262"/>
    </source>
</evidence>
<evidence type="ECO:0000256" key="5">
    <source>
        <dbReference type="ARBA" id="ARBA00023040"/>
    </source>
</evidence>
<dbReference type="GO" id="GO:0004993">
    <property type="term" value="F:G protein-coupled serotonin receptor activity"/>
    <property type="evidence" value="ECO:0007669"/>
    <property type="project" value="TreeGrafter"/>
</dbReference>
<evidence type="ECO:0000313" key="13">
    <source>
        <dbReference type="Proteomes" id="UP001497497"/>
    </source>
</evidence>
<feature type="non-terminal residue" evidence="12">
    <location>
        <position position="1"/>
    </location>
</feature>
<accession>A0AAV2HGI5</accession>
<keyword evidence="3 9" id="KW-0812">Transmembrane</keyword>
<evidence type="ECO:0000256" key="2">
    <source>
        <dbReference type="ARBA" id="ARBA00022475"/>
    </source>
</evidence>
<feature type="transmembrane region" description="Helical" evidence="10">
    <location>
        <begin position="133"/>
        <end position="152"/>
    </location>
</feature>
<dbReference type="Proteomes" id="UP001497497">
    <property type="component" value="Unassembled WGS sequence"/>
</dbReference>
<evidence type="ECO:0000256" key="4">
    <source>
        <dbReference type="ARBA" id="ARBA00022989"/>
    </source>
</evidence>
<evidence type="ECO:0000256" key="9">
    <source>
        <dbReference type="RuleBase" id="RU000688"/>
    </source>
</evidence>
<dbReference type="GO" id="GO:0005886">
    <property type="term" value="C:plasma membrane"/>
    <property type="evidence" value="ECO:0007669"/>
    <property type="project" value="UniProtKB-SubCell"/>
</dbReference>
<feature type="transmembrane region" description="Helical" evidence="10">
    <location>
        <begin position="6"/>
        <end position="32"/>
    </location>
</feature>
<evidence type="ECO:0000256" key="8">
    <source>
        <dbReference type="ARBA" id="ARBA00023224"/>
    </source>
</evidence>
<dbReference type="PROSITE" id="PS00237">
    <property type="entry name" value="G_PROTEIN_RECEP_F1_1"/>
    <property type="match status" value="1"/>
</dbReference>
<dbReference type="PRINTS" id="PR00237">
    <property type="entry name" value="GPCRRHODOPSN"/>
</dbReference>
<proteinExistence type="inferred from homology"/>
<dbReference type="GO" id="GO:0045202">
    <property type="term" value="C:synapse"/>
    <property type="evidence" value="ECO:0007669"/>
    <property type="project" value="GOC"/>
</dbReference>
<evidence type="ECO:0000256" key="3">
    <source>
        <dbReference type="ARBA" id="ARBA00022692"/>
    </source>
</evidence>
<keyword evidence="13" id="KW-1185">Reference proteome</keyword>
<dbReference type="GO" id="GO:0030425">
    <property type="term" value="C:dendrite"/>
    <property type="evidence" value="ECO:0007669"/>
    <property type="project" value="TreeGrafter"/>
</dbReference>
<dbReference type="GO" id="GO:0007268">
    <property type="term" value="P:chemical synaptic transmission"/>
    <property type="evidence" value="ECO:0007669"/>
    <property type="project" value="TreeGrafter"/>
</dbReference>